<keyword evidence="3" id="KW-1185">Reference proteome</keyword>
<dbReference type="InterPro" id="IPR016181">
    <property type="entry name" value="Acyl_CoA_acyltransferase"/>
</dbReference>
<dbReference type="KEGG" id="vsy:K08M4_12570"/>
<reference evidence="2 3" key="1">
    <citation type="submission" date="2016-10" db="EMBL/GenBank/DDBJ databases">
        <title>The High Quality Genome of Vibrio splendidus K08M4.</title>
        <authorList>
            <person name="Wendling C."/>
            <person name="Chibani C.M."/>
            <person name="Hertel R."/>
            <person name="Sproer C."/>
            <person name="Bunk B."/>
            <person name="Overmann J."/>
            <person name="Roth O."/>
            <person name="Liesegang H."/>
        </authorList>
    </citation>
    <scope>NUCLEOTIDE SEQUENCE [LARGE SCALE GENOMIC DNA]</scope>
    <source>
        <strain evidence="2 3">K08M4</strain>
    </source>
</reference>
<evidence type="ECO:0000259" key="1">
    <source>
        <dbReference type="PROSITE" id="PS51186"/>
    </source>
</evidence>
<organism evidence="2 3">
    <name type="scientific">Vibrio syngnathi</name>
    <dbReference type="NCBI Taxonomy" id="3034029"/>
    <lineage>
        <taxon>Bacteria</taxon>
        <taxon>Pseudomonadati</taxon>
        <taxon>Pseudomonadota</taxon>
        <taxon>Gammaproteobacteria</taxon>
        <taxon>Vibrionales</taxon>
        <taxon>Vibrionaceae</taxon>
        <taxon>Vibrio</taxon>
    </lineage>
</organism>
<dbReference type="GO" id="GO:0016747">
    <property type="term" value="F:acyltransferase activity, transferring groups other than amino-acyl groups"/>
    <property type="evidence" value="ECO:0007669"/>
    <property type="project" value="InterPro"/>
</dbReference>
<accession>A0AA34XN59</accession>
<proteinExistence type="predicted"/>
<name>A0AA34XN59_9VIBR</name>
<dbReference type="PROSITE" id="PS51186">
    <property type="entry name" value="GNAT"/>
    <property type="match status" value="1"/>
</dbReference>
<evidence type="ECO:0000313" key="3">
    <source>
        <dbReference type="Proteomes" id="UP000194136"/>
    </source>
</evidence>
<protein>
    <recommendedName>
        <fullName evidence="1">N-acetyltransferase domain-containing protein</fullName>
    </recommendedName>
</protein>
<dbReference type="SUPFAM" id="SSF55729">
    <property type="entry name" value="Acyl-CoA N-acyltransferases (Nat)"/>
    <property type="match status" value="1"/>
</dbReference>
<dbReference type="Pfam" id="PF13508">
    <property type="entry name" value="Acetyltransf_7"/>
    <property type="match status" value="1"/>
</dbReference>
<dbReference type="EMBL" id="CP017916">
    <property type="protein sequence ID" value="ARP38013.1"/>
    <property type="molecule type" value="Genomic_DNA"/>
</dbReference>
<evidence type="ECO:0000313" key="2">
    <source>
        <dbReference type="EMBL" id="ARP38013.1"/>
    </source>
</evidence>
<gene>
    <name evidence="2" type="ORF">K08M4_12570</name>
</gene>
<sequence>MPDISLQLELASTDDIQQLQSSALSAFADDVEKYGAFPPNIESTEWFQAEVSKGNFYKVLYNCDYAGAICVECGEQSSIEIRYFYIDVEYQNKHIGSQAMSLIEHQYSHIANWTLFTPYQSYRNHHFYEKLGYIKVGEVQPDQSDEFKLFEYSKSHLS</sequence>
<dbReference type="Gene3D" id="3.40.630.30">
    <property type="match status" value="1"/>
</dbReference>
<dbReference type="InterPro" id="IPR000182">
    <property type="entry name" value="GNAT_dom"/>
</dbReference>
<feature type="domain" description="N-acetyltransferase" evidence="1">
    <location>
        <begin position="6"/>
        <end position="157"/>
    </location>
</feature>
<dbReference type="RefSeq" id="WP_086049232.1">
    <property type="nucleotide sequence ID" value="NZ_CP017916.1"/>
</dbReference>
<dbReference type="Proteomes" id="UP000194136">
    <property type="component" value="Chromosome 1"/>
</dbReference>
<dbReference type="AlphaFoldDB" id="A0AA34XN59"/>